<reference evidence="1 2" key="1">
    <citation type="journal article" date="2020" name="Nat. Commun.">
        <title>Genome of Tripterygium wilfordii and identification of cytochrome P450 involved in triptolide biosynthesis.</title>
        <authorList>
            <person name="Tu L."/>
            <person name="Su P."/>
            <person name="Zhang Z."/>
            <person name="Gao L."/>
            <person name="Wang J."/>
            <person name="Hu T."/>
            <person name="Zhou J."/>
            <person name="Zhang Y."/>
            <person name="Zhao Y."/>
            <person name="Liu Y."/>
            <person name="Song Y."/>
            <person name="Tong Y."/>
            <person name="Lu Y."/>
            <person name="Yang J."/>
            <person name="Xu C."/>
            <person name="Jia M."/>
            <person name="Peters R.J."/>
            <person name="Huang L."/>
            <person name="Gao W."/>
        </authorList>
    </citation>
    <scope>NUCLEOTIDE SEQUENCE [LARGE SCALE GENOMIC DNA]</scope>
    <source>
        <strain evidence="2">cv. XIE 37</strain>
        <tissue evidence="1">Leaf</tissue>
    </source>
</reference>
<dbReference type="PANTHER" id="PTHR33698:SF1">
    <property type="entry name" value="NUCLEAR TRANSPORT FACTOR 2 (NTF2) FAMILY PROTEIN"/>
    <property type="match status" value="1"/>
</dbReference>
<proteinExistence type="predicted"/>
<gene>
    <name evidence="1" type="ORF">HS088_TW15G00289</name>
</gene>
<dbReference type="InParanoid" id="A0A7J7CLG1"/>
<dbReference type="EMBL" id="JAAARO010000015">
    <property type="protein sequence ID" value="KAF5734796.1"/>
    <property type="molecule type" value="Genomic_DNA"/>
</dbReference>
<dbReference type="Proteomes" id="UP000593562">
    <property type="component" value="Unassembled WGS sequence"/>
</dbReference>
<sequence>MSATMNFSSQFTHQIRCTTKSIITPRLHSSPLRKSCLVVQNDMKAAEQHGISAKRHPHNDLAYKHKRSFSVSSISDDSCFRWNPMNPCSPSDTIDQFYMLINEKNVNELQCYIAEDCLFEECSFPEPMLGKKVYLLDFRPPICLGGSSNNEFHRRSCGSSNNLQAAWAITSSFVSKIFAKMVNIQLLLVGT</sequence>
<dbReference type="AlphaFoldDB" id="A0A7J7CLG1"/>
<evidence type="ECO:0000313" key="1">
    <source>
        <dbReference type="EMBL" id="KAF5734796.1"/>
    </source>
</evidence>
<name>A0A7J7CLG1_TRIWF</name>
<dbReference type="PANTHER" id="PTHR33698">
    <property type="entry name" value="NUCLEAR TRANSPORT FACTOR 2 (NTF2)-LIKE PROTEIN"/>
    <property type="match status" value="1"/>
</dbReference>
<comment type="caution">
    <text evidence="1">The sequence shown here is derived from an EMBL/GenBank/DDBJ whole genome shotgun (WGS) entry which is preliminary data.</text>
</comment>
<evidence type="ECO:0000313" key="2">
    <source>
        <dbReference type="Proteomes" id="UP000593562"/>
    </source>
</evidence>
<protein>
    <submittedName>
        <fullName evidence="1">Uncharacterized protein</fullName>
    </submittedName>
</protein>
<keyword evidence="2" id="KW-1185">Reference proteome</keyword>
<accession>A0A7J7CLG1</accession>
<organism evidence="1 2">
    <name type="scientific">Tripterygium wilfordii</name>
    <name type="common">Thunder God vine</name>
    <dbReference type="NCBI Taxonomy" id="458696"/>
    <lineage>
        <taxon>Eukaryota</taxon>
        <taxon>Viridiplantae</taxon>
        <taxon>Streptophyta</taxon>
        <taxon>Embryophyta</taxon>
        <taxon>Tracheophyta</taxon>
        <taxon>Spermatophyta</taxon>
        <taxon>Magnoliopsida</taxon>
        <taxon>eudicotyledons</taxon>
        <taxon>Gunneridae</taxon>
        <taxon>Pentapetalae</taxon>
        <taxon>rosids</taxon>
        <taxon>fabids</taxon>
        <taxon>Celastrales</taxon>
        <taxon>Celastraceae</taxon>
        <taxon>Tripterygium</taxon>
    </lineage>
</organism>